<comment type="caution">
    <text evidence="1">The sequence shown here is derived from an EMBL/GenBank/DDBJ whole genome shotgun (WGS) entry which is preliminary data.</text>
</comment>
<organism evidence="1 2">
    <name type="scientific">Nephila pilipes</name>
    <name type="common">Giant wood spider</name>
    <name type="synonym">Nephila maculata</name>
    <dbReference type="NCBI Taxonomy" id="299642"/>
    <lineage>
        <taxon>Eukaryota</taxon>
        <taxon>Metazoa</taxon>
        <taxon>Ecdysozoa</taxon>
        <taxon>Arthropoda</taxon>
        <taxon>Chelicerata</taxon>
        <taxon>Arachnida</taxon>
        <taxon>Araneae</taxon>
        <taxon>Araneomorphae</taxon>
        <taxon>Entelegynae</taxon>
        <taxon>Araneoidea</taxon>
        <taxon>Nephilidae</taxon>
        <taxon>Nephila</taxon>
    </lineage>
</organism>
<dbReference type="EMBL" id="BMAW01019569">
    <property type="protein sequence ID" value="GFT64097.1"/>
    <property type="molecule type" value="Genomic_DNA"/>
</dbReference>
<dbReference type="Proteomes" id="UP000887013">
    <property type="component" value="Unassembled WGS sequence"/>
</dbReference>
<evidence type="ECO:0000313" key="2">
    <source>
        <dbReference type="Proteomes" id="UP000887013"/>
    </source>
</evidence>
<dbReference type="AlphaFoldDB" id="A0A8X6TZY3"/>
<gene>
    <name evidence="1" type="primary">AVEN_26428_1</name>
    <name evidence="1" type="ORF">NPIL_279941</name>
</gene>
<sequence length="85" mass="9915">MIWAQVKGKVAAKNTFKVKDVRKLFEKALYYASVHDWKKCVKHAETLQEECFIKECVRGETIKKFVINLQDDSDSSFSENEDDLL</sequence>
<reference evidence="1" key="1">
    <citation type="submission" date="2020-08" db="EMBL/GenBank/DDBJ databases">
        <title>Multicomponent nature underlies the extraordinary mechanical properties of spider dragline silk.</title>
        <authorList>
            <person name="Kono N."/>
            <person name="Nakamura H."/>
            <person name="Mori M."/>
            <person name="Yoshida Y."/>
            <person name="Ohtoshi R."/>
            <person name="Malay A.D."/>
            <person name="Moran D.A.P."/>
            <person name="Tomita M."/>
            <person name="Numata K."/>
            <person name="Arakawa K."/>
        </authorList>
    </citation>
    <scope>NUCLEOTIDE SEQUENCE</scope>
</reference>
<evidence type="ECO:0000313" key="1">
    <source>
        <dbReference type="EMBL" id="GFT64097.1"/>
    </source>
</evidence>
<protein>
    <submittedName>
        <fullName evidence="1">Uncharacterized protein</fullName>
    </submittedName>
</protein>
<accession>A0A8X6TZY3</accession>
<name>A0A8X6TZY3_NEPPI</name>
<proteinExistence type="predicted"/>
<dbReference type="OrthoDB" id="6618660at2759"/>
<keyword evidence="2" id="KW-1185">Reference proteome</keyword>